<dbReference type="KEGG" id="cai:Caci_7584"/>
<feature type="compositionally biased region" description="Basic and acidic residues" evidence="1">
    <location>
        <begin position="87"/>
        <end position="103"/>
    </location>
</feature>
<dbReference type="InterPro" id="IPR045596">
    <property type="entry name" value="DUF6459"/>
</dbReference>
<dbReference type="Proteomes" id="UP000000851">
    <property type="component" value="Chromosome"/>
</dbReference>
<evidence type="ECO:0000256" key="1">
    <source>
        <dbReference type="SAM" id="MobiDB-lite"/>
    </source>
</evidence>
<organism evidence="2 3">
    <name type="scientific">Catenulispora acidiphila (strain DSM 44928 / JCM 14897 / NBRC 102108 / NRRL B-24433 / ID139908)</name>
    <dbReference type="NCBI Taxonomy" id="479433"/>
    <lineage>
        <taxon>Bacteria</taxon>
        <taxon>Bacillati</taxon>
        <taxon>Actinomycetota</taxon>
        <taxon>Actinomycetes</taxon>
        <taxon>Catenulisporales</taxon>
        <taxon>Catenulisporaceae</taxon>
        <taxon>Catenulispora</taxon>
    </lineage>
</organism>
<dbReference type="AlphaFoldDB" id="C7QBB7"/>
<accession>C7QBB7</accession>
<reference evidence="2 3" key="1">
    <citation type="journal article" date="2009" name="Stand. Genomic Sci.">
        <title>Complete genome sequence of Catenulispora acidiphila type strain (ID 139908).</title>
        <authorList>
            <person name="Copeland A."/>
            <person name="Lapidus A."/>
            <person name="Glavina Del Rio T."/>
            <person name="Nolan M."/>
            <person name="Lucas S."/>
            <person name="Chen F."/>
            <person name="Tice H."/>
            <person name="Cheng J.F."/>
            <person name="Bruce D."/>
            <person name="Goodwin L."/>
            <person name="Pitluck S."/>
            <person name="Mikhailova N."/>
            <person name="Pati A."/>
            <person name="Ivanova N."/>
            <person name="Mavromatis K."/>
            <person name="Chen A."/>
            <person name="Palaniappan K."/>
            <person name="Chain P."/>
            <person name="Land M."/>
            <person name="Hauser L."/>
            <person name="Chang Y.J."/>
            <person name="Jeffries C.D."/>
            <person name="Chertkov O."/>
            <person name="Brettin T."/>
            <person name="Detter J.C."/>
            <person name="Han C."/>
            <person name="Ali Z."/>
            <person name="Tindall B.J."/>
            <person name="Goker M."/>
            <person name="Bristow J."/>
            <person name="Eisen J.A."/>
            <person name="Markowitz V."/>
            <person name="Hugenholtz P."/>
            <person name="Kyrpides N.C."/>
            <person name="Klenk H.P."/>
        </authorList>
    </citation>
    <scope>NUCLEOTIDE SEQUENCE [LARGE SCALE GENOMIC DNA]</scope>
    <source>
        <strain evidence="3">DSM 44928 / JCM 14897 / NBRC 102108 / NRRL B-24433 / ID139908</strain>
    </source>
</reference>
<evidence type="ECO:0000313" key="2">
    <source>
        <dbReference type="EMBL" id="ACU76408.1"/>
    </source>
</evidence>
<keyword evidence="3" id="KW-1185">Reference proteome</keyword>
<dbReference type="HOGENOM" id="CLU_728992_0_0_11"/>
<dbReference type="EMBL" id="CP001700">
    <property type="protein sequence ID" value="ACU76408.1"/>
    <property type="molecule type" value="Genomic_DNA"/>
</dbReference>
<proteinExistence type="predicted"/>
<feature type="compositionally biased region" description="Low complexity" evidence="1">
    <location>
        <begin position="115"/>
        <end position="127"/>
    </location>
</feature>
<feature type="region of interest" description="Disordered" evidence="1">
    <location>
        <begin position="44"/>
        <end position="195"/>
    </location>
</feature>
<name>C7QBB7_CATAD</name>
<gene>
    <name evidence="2" type="ordered locus">Caci_7584</name>
</gene>
<sequence length="379" mass="39745">MTPVRSVRAIGTAGVGAHWRRDNRPDFPGIAVWVDAVAEIEIETGAFGDSDEEGEFSAGERAGGESRSSGRGSDWADGERGSAGQGDSERADGESRGSRHIGDWADSESLGSDQGAGARASAARLGSDWVDGESRGSDQSAGARANGQRLGGDWADGESLGSDQSAGARPNGQRLGGDRSAGSQDSDDAGLVPSSVDAWSPEYAKVWRPLSGAGREPRPGLLVSVVRAGAVVAYPTPLPDPPTGALARALARLERPAVERRPHILPIEAAPAPAPPRRPAPSQKTYGEVRALVGVLVEILRGHRAATHAARWTDPEVRGKLRTPRYARTASLKSVRLAESGDGVEALALLQEGGRTHVVALRFDRAEDSRWRCTALQTG</sequence>
<dbReference type="Pfam" id="PF20060">
    <property type="entry name" value="DUF6459"/>
    <property type="match status" value="1"/>
</dbReference>
<dbReference type="InParanoid" id="C7QBB7"/>
<evidence type="ECO:0000313" key="3">
    <source>
        <dbReference type="Proteomes" id="UP000000851"/>
    </source>
</evidence>
<protein>
    <submittedName>
        <fullName evidence="2">Uncharacterized protein</fullName>
    </submittedName>
</protein>
<feature type="compositionally biased region" description="Low complexity" evidence="1">
    <location>
        <begin position="57"/>
        <end position="73"/>
    </location>
</feature>